<gene>
    <name evidence="7" type="primary">srab-14</name>
    <name evidence="7" type="ORF">Tcan_17180</name>
</gene>
<dbReference type="SUPFAM" id="SSF81321">
    <property type="entry name" value="Family A G protein-coupled receptor-like"/>
    <property type="match status" value="1"/>
</dbReference>
<feature type="domain" description="G-protein coupled receptors family 1 profile" evidence="6">
    <location>
        <begin position="33"/>
        <end position="250"/>
    </location>
</feature>
<dbReference type="Gene3D" id="1.20.1070.10">
    <property type="entry name" value="Rhodopsin 7-helix transmembrane proteins"/>
    <property type="match status" value="1"/>
</dbReference>
<dbReference type="CDD" id="cd00637">
    <property type="entry name" value="7tm_classA_rhodopsin-like"/>
    <property type="match status" value="1"/>
</dbReference>
<feature type="transmembrane region" description="Helical" evidence="5">
    <location>
        <begin position="103"/>
        <end position="124"/>
    </location>
</feature>
<feature type="transmembrane region" description="Helical" evidence="5">
    <location>
        <begin position="188"/>
        <end position="210"/>
    </location>
</feature>
<keyword evidence="2 5" id="KW-0812">Transmembrane</keyword>
<protein>
    <submittedName>
        <fullName evidence="7">Serpentine receptor class alpha/beta-14</fullName>
    </submittedName>
</protein>
<dbReference type="InterPro" id="IPR052854">
    <property type="entry name" value="Serpentine_rcpt_epsilon"/>
</dbReference>
<dbReference type="PANTHER" id="PTHR47518">
    <property type="entry name" value="SERPENTINE RECEPTOR CLASS EPSILON-13-RELATED"/>
    <property type="match status" value="1"/>
</dbReference>
<dbReference type="GO" id="GO:0016020">
    <property type="term" value="C:membrane"/>
    <property type="evidence" value="ECO:0007669"/>
    <property type="project" value="UniProtKB-SubCell"/>
</dbReference>
<evidence type="ECO:0000256" key="5">
    <source>
        <dbReference type="SAM" id="Phobius"/>
    </source>
</evidence>
<keyword evidence="8" id="KW-1185">Reference proteome</keyword>
<dbReference type="Pfam" id="PF10292">
    <property type="entry name" value="7TM_GPCR_Srab"/>
    <property type="match status" value="1"/>
</dbReference>
<dbReference type="InterPro" id="IPR019408">
    <property type="entry name" value="7TM_GPCR_serpentine_rcpt_Srab"/>
</dbReference>
<evidence type="ECO:0000313" key="7">
    <source>
        <dbReference type="EMBL" id="KHN81606.1"/>
    </source>
</evidence>
<organism evidence="7 8">
    <name type="scientific">Toxocara canis</name>
    <name type="common">Canine roundworm</name>
    <dbReference type="NCBI Taxonomy" id="6265"/>
    <lineage>
        <taxon>Eukaryota</taxon>
        <taxon>Metazoa</taxon>
        <taxon>Ecdysozoa</taxon>
        <taxon>Nematoda</taxon>
        <taxon>Chromadorea</taxon>
        <taxon>Rhabditida</taxon>
        <taxon>Spirurina</taxon>
        <taxon>Ascaridomorpha</taxon>
        <taxon>Ascaridoidea</taxon>
        <taxon>Toxocaridae</taxon>
        <taxon>Toxocara</taxon>
    </lineage>
</organism>
<dbReference type="EMBL" id="JPKZ01001480">
    <property type="protein sequence ID" value="KHN81606.1"/>
    <property type="molecule type" value="Genomic_DNA"/>
</dbReference>
<accession>A0A0B2VDL0</accession>
<sequence>MGPTEGISGLSSTPVIFVASAVELVLNVINISFTILLFIRLGTTKMLHKNLRRMLQSLDVALGIFNMARFWNHSMYFLLLFSAKSNQLLLSNQCWIARMVYDTTINVLSLTMASMAIDRIVATVAMKYYESKESNYFAISLVLVQWLVSVLVASGLVAYDVVSTGRWNSEEIVLSCSLILEHPVVLNFVFLHLVIGVVGFTMLLLFLYYYNTKEYRKVGAGGLSVRYQLAENITTLRFLIPIVVCFGVLYAFAFGIVTFIAGQVQKQSEVTTELITKLWIPEKMYNFLGSIFTFLFCVLCVCLHAPLRTSLKEDILRVLRRSSKEYDRQEGSAGNVRTINGTQLTFANEGDIYFNSLKSNWNM</sequence>
<dbReference type="PROSITE" id="PS50262">
    <property type="entry name" value="G_PROTEIN_RECEP_F1_2"/>
    <property type="match status" value="1"/>
</dbReference>
<name>A0A0B2VDL0_TOXCA</name>
<feature type="transmembrane region" description="Helical" evidence="5">
    <location>
        <begin position="136"/>
        <end position="159"/>
    </location>
</feature>
<evidence type="ECO:0000256" key="2">
    <source>
        <dbReference type="ARBA" id="ARBA00022692"/>
    </source>
</evidence>
<evidence type="ECO:0000259" key="6">
    <source>
        <dbReference type="PROSITE" id="PS50262"/>
    </source>
</evidence>
<keyword evidence="7" id="KW-0675">Receptor</keyword>
<dbReference type="PANTHER" id="PTHR47518:SF9">
    <property type="entry name" value="SERPENTINE RECEPTOR, CLASS T"/>
    <property type="match status" value="1"/>
</dbReference>
<evidence type="ECO:0000313" key="8">
    <source>
        <dbReference type="Proteomes" id="UP000031036"/>
    </source>
</evidence>
<dbReference type="OMA" id="ANQTIMC"/>
<evidence type="ECO:0000256" key="4">
    <source>
        <dbReference type="ARBA" id="ARBA00023136"/>
    </source>
</evidence>
<dbReference type="Proteomes" id="UP000031036">
    <property type="component" value="Unassembled WGS sequence"/>
</dbReference>
<feature type="transmembrane region" description="Helical" evidence="5">
    <location>
        <begin position="238"/>
        <end position="264"/>
    </location>
</feature>
<reference evidence="7 8" key="1">
    <citation type="submission" date="2014-11" db="EMBL/GenBank/DDBJ databases">
        <title>Genetic blueprint of the zoonotic pathogen Toxocara canis.</title>
        <authorList>
            <person name="Zhu X.-Q."/>
            <person name="Korhonen P.K."/>
            <person name="Cai H."/>
            <person name="Young N.D."/>
            <person name="Nejsum P."/>
            <person name="von Samson-Himmelstjerna G."/>
            <person name="Boag P.R."/>
            <person name="Tan P."/>
            <person name="Li Q."/>
            <person name="Min J."/>
            <person name="Yang Y."/>
            <person name="Wang X."/>
            <person name="Fang X."/>
            <person name="Hall R.S."/>
            <person name="Hofmann A."/>
            <person name="Sternberg P.W."/>
            <person name="Jex A.R."/>
            <person name="Gasser R.B."/>
        </authorList>
    </citation>
    <scope>NUCLEOTIDE SEQUENCE [LARGE SCALE GENOMIC DNA]</scope>
    <source>
        <strain evidence="7">PN_DK_2014</strain>
    </source>
</reference>
<dbReference type="InterPro" id="IPR017452">
    <property type="entry name" value="GPCR_Rhodpsn_7TM"/>
</dbReference>
<feature type="transmembrane region" description="Helical" evidence="5">
    <location>
        <begin position="15"/>
        <end position="39"/>
    </location>
</feature>
<evidence type="ECO:0000256" key="1">
    <source>
        <dbReference type="ARBA" id="ARBA00004141"/>
    </source>
</evidence>
<comment type="caution">
    <text evidence="7">The sequence shown here is derived from an EMBL/GenBank/DDBJ whole genome shotgun (WGS) entry which is preliminary data.</text>
</comment>
<keyword evidence="3 5" id="KW-1133">Transmembrane helix</keyword>
<feature type="transmembrane region" description="Helical" evidence="5">
    <location>
        <begin position="284"/>
        <end position="307"/>
    </location>
</feature>
<dbReference type="AlphaFoldDB" id="A0A0B2VDL0"/>
<evidence type="ECO:0000256" key="3">
    <source>
        <dbReference type="ARBA" id="ARBA00022989"/>
    </source>
</evidence>
<comment type="subcellular location">
    <subcellularLocation>
        <location evidence="1">Membrane</location>
        <topology evidence="1">Multi-pass membrane protein</topology>
    </subcellularLocation>
</comment>
<proteinExistence type="predicted"/>
<dbReference type="OrthoDB" id="5837514at2759"/>
<feature type="transmembrane region" description="Helical" evidence="5">
    <location>
        <begin position="60"/>
        <end position="83"/>
    </location>
</feature>
<keyword evidence="4 5" id="KW-0472">Membrane</keyword>